<name>A0A1Q3BMJ9_CEPFO</name>
<dbReference type="InParanoid" id="A0A1Q3BMJ9"/>
<evidence type="ECO:0000313" key="3">
    <source>
        <dbReference type="Proteomes" id="UP000187406"/>
    </source>
</evidence>
<evidence type="ECO:0000313" key="2">
    <source>
        <dbReference type="EMBL" id="GAV69084.1"/>
    </source>
</evidence>
<accession>A0A1Q3BMJ9</accession>
<feature type="non-terminal residue" evidence="2">
    <location>
        <position position="1"/>
    </location>
</feature>
<dbReference type="AlphaFoldDB" id="A0A1Q3BMJ9"/>
<dbReference type="STRING" id="3775.A0A1Q3BMJ9"/>
<evidence type="ECO:0000256" key="1">
    <source>
        <dbReference type="SAM" id="Coils"/>
    </source>
</evidence>
<gene>
    <name evidence="2" type="ORF">CFOL_v3_12585</name>
</gene>
<feature type="non-terminal residue" evidence="2">
    <location>
        <position position="140"/>
    </location>
</feature>
<feature type="coiled-coil region" evidence="1">
    <location>
        <begin position="93"/>
        <end position="134"/>
    </location>
</feature>
<dbReference type="EMBL" id="BDDD01000685">
    <property type="protein sequence ID" value="GAV69084.1"/>
    <property type="molecule type" value="Genomic_DNA"/>
</dbReference>
<keyword evidence="3" id="KW-1185">Reference proteome</keyword>
<dbReference type="OrthoDB" id="985898at2759"/>
<keyword evidence="1" id="KW-0175">Coiled coil</keyword>
<organism evidence="2 3">
    <name type="scientific">Cephalotus follicularis</name>
    <name type="common">Albany pitcher plant</name>
    <dbReference type="NCBI Taxonomy" id="3775"/>
    <lineage>
        <taxon>Eukaryota</taxon>
        <taxon>Viridiplantae</taxon>
        <taxon>Streptophyta</taxon>
        <taxon>Embryophyta</taxon>
        <taxon>Tracheophyta</taxon>
        <taxon>Spermatophyta</taxon>
        <taxon>Magnoliopsida</taxon>
        <taxon>eudicotyledons</taxon>
        <taxon>Gunneridae</taxon>
        <taxon>Pentapetalae</taxon>
        <taxon>rosids</taxon>
        <taxon>fabids</taxon>
        <taxon>Oxalidales</taxon>
        <taxon>Cephalotaceae</taxon>
        <taxon>Cephalotus</taxon>
    </lineage>
</organism>
<protein>
    <submittedName>
        <fullName evidence="2">Uncharacterized protein</fullName>
    </submittedName>
</protein>
<reference evidence="3" key="1">
    <citation type="submission" date="2016-04" db="EMBL/GenBank/DDBJ databases">
        <title>Cephalotus genome sequencing.</title>
        <authorList>
            <person name="Fukushima K."/>
            <person name="Hasebe M."/>
            <person name="Fang X."/>
        </authorList>
    </citation>
    <scope>NUCLEOTIDE SEQUENCE [LARGE SCALE GENOMIC DNA]</scope>
    <source>
        <strain evidence="3">cv. St1</strain>
    </source>
</reference>
<comment type="caution">
    <text evidence="2">The sequence shown here is derived from an EMBL/GenBank/DDBJ whole genome shotgun (WGS) entry which is preliminary data.</text>
</comment>
<dbReference type="PANTHER" id="PTHR31509">
    <property type="entry name" value="BPS1-LIKE PROTEIN"/>
    <property type="match status" value="1"/>
</dbReference>
<sequence>ESSFTDKGRAVHQALKEIKSLGFWICGSVLASLCGDAKPYLEMRKFTDEFGANLLFNGLESSVCDAIMEKGYVLKEVKDPRDTAASLVSAIIIQNSSEGAEEMQRRLEVYEKLLDGLREEVDRFFSKVMEVRNEMLASIR</sequence>
<dbReference type="Proteomes" id="UP000187406">
    <property type="component" value="Unassembled WGS sequence"/>
</dbReference>
<proteinExistence type="predicted"/>